<dbReference type="SUPFAM" id="SSF56112">
    <property type="entry name" value="Protein kinase-like (PK-like)"/>
    <property type="match status" value="1"/>
</dbReference>
<name>A0ABD0RP63_CIRMR</name>
<feature type="non-terminal residue" evidence="2">
    <location>
        <position position="1"/>
    </location>
</feature>
<evidence type="ECO:0000313" key="3">
    <source>
        <dbReference type="Proteomes" id="UP001529510"/>
    </source>
</evidence>
<dbReference type="Gene3D" id="1.10.510.10">
    <property type="entry name" value="Transferase(Phosphotransferase) domain 1"/>
    <property type="match status" value="1"/>
</dbReference>
<dbReference type="InterPro" id="IPR000719">
    <property type="entry name" value="Prot_kinase_dom"/>
</dbReference>
<dbReference type="InterPro" id="IPR011009">
    <property type="entry name" value="Kinase-like_dom_sf"/>
</dbReference>
<comment type="caution">
    <text evidence="2">The sequence shown here is derived from an EMBL/GenBank/DDBJ whole genome shotgun (WGS) entry which is preliminary data.</text>
</comment>
<organism evidence="2 3">
    <name type="scientific">Cirrhinus mrigala</name>
    <name type="common">Mrigala</name>
    <dbReference type="NCBI Taxonomy" id="683832"/>
    <lineage>
        <taxon>Eukaryota</taxon>
        <taxon>Metazoa</taxon>
        <taxon>Chordata</taxon>
        <taxon>Craniata</taxon>
        <taxon>Vertebrata</taxon>
        <taxon>Euteleostomi</taxon>
        <taxon>Actinopterygii</taxon>
        <taxon>Neopterygii</taxon>
        <taxon>Teleostei</taxon>
        <taxon>Ostariophysi</taxon>
        <taxon>Cypriniformes</taxon>
        <taxon>Cyprinidae</taxon>
        <taxon>Labeoninae</taxon>
        <taxon>Labeonini</taxon>
        <taxon>Cirrhinus</taxon>
    </lineage>
</organism>
<reference evidence="2 3" key="1">
    <citation type="submission" date="2024-05" db="EMBL/GenBank/DDBJ databases">
        <title>Genome sequencing and assembly of Indian major carp, Cirrhinus mrigala (Hamilton, 1822).</title>
        <authorList>
            <person name="Mohindra V."/>
            <person name="Chowdhury L.M."/>
            <person name="Lal K."/>
            <person name="Jena J.K."/>
        </authorList>
    </citation>
    <scope>NUCLEOTIDE SEQUENCE [LARGE SCALE GENOMIC DNA]</scope>
    <source>
        <strain evidence="2">CM1030</strain>
        <tissue evidence="2">Blood</tissue>
    </source>
</reference>
<dbReference type="EMBL" id="JAMKFB020000002">
    <property type="protein sequence ID" value="KAL0200203.1"/>
    <property type="molecule type" value="Genomic_DNA"/>
</dbReference>
<dbReference type="AlphaFoldDB" id="A0ABD0RP63"/>
<evidence type="ECO:0000259" key="1">
    <source>
        <dbReference type="PROSITE" id="PS50011"/>
    </source>
</evidence>
<accession>A0ABD0RP63</accession>
<dbReference type="Proteomes" id="UP001529510">
    <property type="component" value="Unassembled WGS sequence"/>
</dbReference>
<sequence>CIERIPWIAPECIKNSKALSIAADKWGFGTTLWEICYNGEVPLCEKKLSE</sequence>
<dbReference type="PROSITE" id="PS50011">
    <property type="entry name" value="PROTEIN_KINASE_DOM"/>
    <property type="match status" value="1"/>
</dbReference>
<gene>
    <name evidence="2" type="ORF">M9458_003390</name>
</gene>
<feature type="non-terminal residue" evidence="2">
    <location>
        <position position="50"/>
    </location>
</feature>
<protein>
    <recommendedName>
        <fullName evidence="1">Protein kinase domain-containing protein</fullName>
    </recommendedName>
</protein>
<dbReference type="PANTHER" id="PTHR45807">
    <property type="entry name" value="TYROSINE-PROTEIN KINASE HOPSCOTCH"/>
    <property type="match status" value="1"/>
</dbReference>
<dbReference type="InterPro" id="IPR051286">
    <property type="entry name" value="JAK"/>
</dbReference>
<evidence type="ECO:0000313" key="2">
    <source>
        <dbReference type="EMBL" id="KAL0200203.1"/>
    </source>
</evidence>
<keyword evidence="3" id="KW-1185">Reference proteome</keyword>
<dbReference type="Pfam" id="PF07714">
    <property type="entry name" value="PK_Tyr_Ser-Thr"/>
    <property type="match status" value="1"/>
</dbReference>
<feature type="domain" description="Protein kinase" evidence="1">
    <location>
        <begin position="1"/>
        <end position="50"/>
    </location>
</feature>
<proteinExistence type="predicted"/>
<dbReference type="PANTHER" id="PTHR45807:SF7">
    <property type="entry name" value="TYROSINE-PROTEIN KINASE HOPSCOTCH"/>
    <property type="match status" value="1"/>
</dbReference>
<dbReference type="InterPro" id="IPR001245">
    <property type="entry name" value="Ser-Thr/Tyr_kinase_cat_dom"/>
</dbReference>